<keyword evidence="2" id="KW-0805">Transcription regulation</keyword>
<dbReference type="RefSeq" id="WP_188362832.1">
    <property type="nucleotide sequence ID" value="NZ_BMFG01000010.1"/>
</dbReference>
<accession>A0A916Y6K0</accession>
<dbReference type="Pfam" id="PF08281">
    <property type="entry name" value="Sigma70_r4_2"/>
    <property type="match status" value="1"/>
</dbReference>
<dbReference type="Proteomes" id="UP000625735">
    <property type="component" value="Unassembled WGS sequence"/>
</dbReference>
<proteinExistence type="inferred from homology"/>
<dbReference type="GO" id="GO:0000428">
    <property type="term" value="C:DNA-directed RNA polymerase complex"/>
    <property type="evidence" value="ECO:0007669"/>
    <property type="project" value="UniProtKB-KW"/>
</dbReference>
<feature type="domain" description="RNA polymerase sigma-70 region 2" evidence="5">
    <location>
        <begin position="24"/>
        <end position="85"/>
    </location>
</feature>
<dbReference type="PANTHER" id="PTHR43133">
    <property type="entry name" value="RNA POLYMERASE ECF-TYPE SIGMA FACTO"/>
    <property type="match status" value="1"/>
</dbReference>
<dbReference type="NCBIfam" id="TIGR02937">
    <property type="entry name" value="sigma70-ECF"/>
    <property type="match status" value="1"/>
</dbReference>
<dbReference type="Gene3D" id="1.10.10.10">
    <property type="entry name" value="Winged helix-like DNA-binding domain superfamily/Winged helix DNA-binding domain"/>
    <property type="match status" value="1"/>
</dbReference>
<feature type="domain" description="RNA polymerase sigma factor 70 region 4 type 2" evidence="6">
    <location>
        <begin position="113"/>
        <end position="163"/>
    </location>
</feature>
<dbReference type="InterPro" id="IPR013249">
    <property type="entry name" value="RNA_pol_sigma70_r4_t2"/>
</dbReference>
<dbReference type="PANTHER" id="PTHR43133:SF46">
    <property type="entry name" value="RNA POLYMERASE SIGMA-70 FACTOR ECF SUBFAMILY"/>
    <property type="match status" value="1"/>
</dbReference>
<reference evidence="7" key="1">
    <citation type="journal article" date="2014" name="Int. J. Syst. Evol. Microbiol.">
        <title>Complete genome sequence of Corynebacterium casei LMG S-19264T (=DSM 44701T), isolated from a smear-ripened cheese.</title>
        <authorList>
            <consortium name="US DOE Joint Genome Institute (JGI-PGF)"/>
            <person name="Walter F."/>
            <person name="Albersmeier A."/>
            <person name="Kalinowski J."/>
            <person name="Ruckert C."/>
        </authorList>
    </citation>
    <scope>NUCLEOTIDE SEQUENCE</scope>
    <source>
        <strain evidence="7">CGMCC 1.12506</strain>
    </source>
</reference>
<name>A0A916Y6K0_9FLAO</name>
<dbReference type="InterPro" id="IPR014284">
    <property type="entry name" value="RNA_pol_sigma-70_dom"/>
</dbReference>
<dbReference type="EMBL" id="BMFG01000010">
    <property type="protein sequence ID" value="GGD33229.1"/>
    <property type="molecule type" value="Genomic_DNA"/>
</dbReference>
<evidence type="ECO:0000313" key="8">
    <source>
        <dbReference type="Proteomes" id="UP000625735"/>
    </source>
</evidence>
<dbReference type="InterPro" id="IPR036388">
    <property type="entry name" value="WH-like_DNA-bd_sf"/>
</dbReference>
<reference evidence="7" key="2">
    <citation type="submission" date="2020-09" db="EMBL/GenBank/DDBJ databases">
        <authorList>
            <person name="Sun Q."/>
            <person name="Zhou Y."/>
        </authorList>
    </citation>
    <scope>NUCLEOTIDE SEQUENCE</scope>
    <source>
        <strain evidence="7">CGMCC 1.12506</strain>
    </source>
</reference>
<dbReference type="InterPro" id="IPR039425">
    <property type="entry name" value="RNA_pol_sigma-70-like"/>
</dbReference>
<dbReference type="CDD" id="cd06171">
    <property type="entry name" value="Sigma70_r4"/>
    <property type="match status" value="1"/>
</dbReference>
<comment type="similarity">
    <text evidence="1">Belongs to the sigma-70 factor family. ECF subfamily.</text>
</comment>
<evidence type="ECO:0000256" key="3">
    <source>
        <dbReference type="ARBA" id="ARBA00023082"/>
    </source>
</evidence>
<evidence type="ECO:0000259" key="5">
    <source>
        <dbReference type="Pfam" id="PF04542"/>
    </source>
</evidence>
<organism evidence="7 8">
    <name type="scientific">Flavobacterium orientale</name>
    <dbReference type="NCBI Taxonomy" id="1756020"/>
    <lineage>
        <taxon>Bacteria</taxon>
        <taxon>Pseudomonadati</taxon>
        <taxon>Bacteroidota</taxon>
        <taxon>Flavobacteriia</taxon>
        <taxon>Flavobacteriales</taxon>
        <taxon>Flavobacteriaceae</taxon>
        <taxon>Flavobacterium</taxon>
    </lineage>
</organism>
<keyword evidence="3" id="KW-0731">Sigma factor</keyword>
<evidence type="ECO:0000313" key="7">
    <source>
        <dbReference type="EMBL" id="GGD33229.1"/>
    </source>
</evidence>
<evidence type="ECO:0000259" key="6">
    <source>
        <dbReference type="Pfam" id="PF08281"/>
    </source>
</evidence>
<keyword evidence="7" id="KW-0240">DNA-directed RNA polymerase</keyword>
<evidence type="ECO:0000256" key="1">
    <source>
        <dbReference type="ARBA" id="ARBA00010641"/>
    </source>
</evidence>
<dbReference type="SUPFAM" id="SSF88659">
    <property type="entry name" value="Sigma3 and sigma4 domains of RNA polymerase sigma factors"/>
    <property type="match status" value="1"/>
</dbReference>
<gene>
    <name evidence="7" type="ORF">GCM10011343_24080</name>
</gene>
<sequence length="182" mass="21003">MNLNEIIAGCVKQKREAQKELYDNFNKILFQSCLKYSGNYEEAEDLLHDAFIDILTSIHTYKFKGSFEGWMKRIVINKAITHFKTKPYTDSIEKTVGLAEEENEMVTYSNSLEDILTSIQELPNQYQMVFSLYELDNYSHKEIASMLSISESTSKSNLHRAKAILRLRLTEKNSTKKVANGI</sequence>
<dbReference type="Pfam" id="PF04542">
    <property type="entry name" value="Sigma70_r2"/>
    <property type="match status" value="1"/>
</dbReference>
<dbReference type="InterPro" id="IPR013325">
    <property type="entry name" value="RNA_pol_sigma_r2"/>
</dbReference>
<dbReference type="GO" id="GO:0006352">
    <property type="term" value="P:DNA-templated transcription initiation"/>
    <property type="evidence" value="ECO:0007669"/>
    <property type="project" value="InterPro"/>
</dbReference>
<dbReference type="Gene3D" id="1.10.1740.10">
    <property type="match status" value="1"/>
</dbReference>
<dbReference type="GO" id="GO:0003677">
    <property type="term" value="F:DNA binding"/>
    <property type="evidence" value="ECO:0007669"/>
    <property type="project" value="InterPro"/>
</dbReference>
<dbReference type="SUPFAM" id="SSF88946">
    <property type="entry name" value="Sigma2 domain of RNA polymerase sigma factors"/>
    <property type="match status" value="1"/>
</dbReference>
<evidence type="ECO:0000256" key="4">
    <source>
        <dbReference type="ARBA" id="ARBA00023163"/>
    </source>
</evidence>
<dbReference type="InterPro" id="IPR007627">
    <property type="entry name" value="RNA_pol_sigma70_r2"/>
</dbReference>
<keyword evidence="4" id="KW-0804">Transcription</keyword>
<comment type="caution">
    <text evidence="7">The sequence shown here is derived from an EMBL/GenBank/DDBJ whole genome shotgun (WGS) entry which is preliminary data.</text>
</comment>
<evidence type="ECO:0000256" key="2">
    <source>
        <dbReference type="ARBA" id="ARBA00023015"/>
    </source>
</evidence>
<dbReference type="InterPro" id="IPR013324">
    <property type="entry name" value="RNA_pol_sigma_r3/r4-like"/>
</dbReference>
<dbReference type="GO" id="GO:0016987">
    <property type="term" value="F:sigma factor activity"/>
    <property type="evidence" value="ECO:0007669"/>
    <property type="project" value="UniProtKB-KW"/>
</dbReference>
<protein>
    <submittedName>
        <fullName evidence="7">DNA-directed RNA polymerase sigma-70 factor</fullName>
    </submittedName>
</protein>
<dbReference type="AlphaFoldDB" id="A0A916Y6K0"/>
<keyword evidence="8" id="KW-1185">Reference proteome</keyword>